<keyword evidence="3" id="KW-1185">Reference proteome</keyword>
<dbReference type="EMBL" id="JABVCQ010000002">
    <property type="protein sequence ID" value="MBB1124837.1"/>
    <property type="molecule type" value="Genomic_DNA"/>
</dbReference>
<keyword evidence="1" id="KW-0812">Transmembrane</keyword>
<dbReference type="AlphaFoldDB" id="A0A839HCA8"/>
<evidence type="ECO:0000313" key="2">
    <source>
        <dbReference type="EMBL" id="MBB1124837.1"/>
    </source>
</evidence>
<dbReference type="Proteomes" id="UP000548632">
    <property type="component" value="Unassembled WGS sequence"/>
</dbReference>
<comment type="caution">
    <text evidence="2">The sequence shown here is derived from an EMBL/GenBank/DDBJ whole genome shotgun (WGS) entry which is preliminary data.</text>
</comment>
<keyword evidence="1" id="KW-0472">Membrane</keyword>
<keyword evidence="1" id="KW-1133">Transmembrane helix</keyword>
<accession>A0A839HCA8</accession>
<evidence type="ECO:0000256" key="1">
    <source>
        <dbReference type="SAM" id="Phobius"/>
    </source>
</evidence>
<sequence length="155" mass="16957">MSDPFEGRPFPRAVLIGAAVLISFVIAVAAFVRVTGIGRATLELAPQVTMRELRFEDIAEAKKRIYADKVVVAEVSEVSAPFIFGVLRAMQRQRKLLQVPFESPYLLSLRADGQLILEDPSVGERIDLRAFGPDNTKAFSALLTMPPLSPTSTSP</sequence>
<dbReference type="NCBIfam" id="TIGR03054">
    <property type="entry name" value="photo_alph_chp1"/>
    <property type="match status" value="1"/>
</dbReference>
<gene>
    <name evidence="2" type="ORF">HUK38_01150</name>
</gene>
<organism evidence="2 3">
    <name type="scientific">Thiospirillum jenense</name>
    <dbReference type="NCBI Taxonomy" id="1653858"/>
    <lineage>
        <taxon>Bacteria</taxon>
        <taxon>Pseudomonadati</taxon>
        <taxon>Pseudomonadota</taxon>
        <taxon>Gammaproteobacteria</taxon>
        <taxon>Chromatiales</taxon>
        <taxon>Chromatiaceae</taxon>
        <taxon>Thiospirillum</taxon>
    </lineage>
</organism>
<dbReference type="RefSeq" id="WP_182581942.1">
    <property type="nucleotide sequence ID" value="NZ_JABVCQ010000002.1"/>
</dbReference>
<keyword evidence="2" id="KW-0378">Hydrolase</keyword>
<dbReference type="InterPro" id="IPR017495">
    <property type="entry name" value="PuhC"/>
</dbReference>
<evidence type="ECO:0000313" key="3">
    <source>
        <dbReference type="Proteomes" id="UP000548632"/>
    </source>
</evidence>
<dbReference type="GO" id="GO:0016787">
    <property type="term" value="F:hydrolase activity"/>
    <property type="evidence" value="ECO:0007669"/>
    <property type="project" value="UniProtKB-KW"/>
</dbReference>
<protein>
    <submittedName>
        <fullName evidence="2">Phosphonoacetaldehyde hydrolase</fullName>
    </submittedName>
</protein>
<proteinExistence type="predicted"/>
<name>A0A839HCA8_9GAMM</name>
<reference evidence="2 3" key="1">
    <citation type="journal article" date="2020" name="Arch. Microbiol.">
        <title>The genome sequence of the giant phototrophic gammaproteobacterium Thiospirillum jenense gives insight into its physiological properties and phylogenetic relationships.</title>
        <authorList>
            <person name="Imhoff J.F."/>
            <person name="Meyer T.E."/>
            <person name="Kyndt J.A."/>
        </authorList>
    </citation>
    <scope>NUCLEOTIDE SEQUENCE [LARGE SCALE GENOMIC DNA]</scope>
    <source>
        <strain evidence="2 3">DSM 216</strain>
    </source>
</reference>
<feature type="transmembrane region" description="Helical" evidence="1">
    <location>
        <begin position="12"/>
        <end position="32"/>
    </location>
</feature>